<dbReference type="Gene3D" id="3.20.20.140">
    <property type="entry name" value="Metal-dependent hydrolases"/>
    <property type="match status" value="1"/>
</dbReference>
<name>A0A066THT1_9NEIS</name>
<evidence type="ECO:0000259" key="1">
    <source>
        <dbReference type="Pfam" id="PF04909"/>
    </source>
</evidence>
<comment type="caution">
    <text evidence="2">The sequence shown here is derived from an EMBL/GenBank/DDBJ whole genome shotgun (WGS) entry which is preliminary data.</text>
</comment>
<dbReference type="SUPFAM" id="SSF51556">
    <property type="entry name" value="Metallo-dependent hydrolases"/>
    <property type="match status" value="1"/>
</dbReference>
<evidence type="ECO:0000313" key="2">
    <source>
        <dbReference type="EMBL" id="KDN14430.1"/>
    </source>
</evidence>
<dbReference type="RefSeq" id="WP_037404705.1">
    <property type="nucleotide sequence ID" value="NZ_JFZV01000007.1"/>
</dbReference>
<sequence length="278" mass="31102">MHQVVTGRIDSHAHVFNLALPMVAGRRYTPAQSAPLENYLAHLHGLGCTHGVLIQPSFLGCDNSFMLQAIAQAGPRLRGVACVDPTITLPELQAMDRAGIVGIRLNVIDGTQPQLQSALWQNLLDKIKSLNWHVELHCRSNKLDTMITTLLKHQIRVVVDHFGRPADGVPARDNGFQRLLQWGHSGMVWCKLSAVYRISAAAADGHKFFAAAIPLLLENFGSHRLMWGSDWPHTQYEQQINPEYLATQLNMLLQDKQLAPALLWDTPAKLFRFIQNFV</sequence>
<feature type="domain" description="Amidohydrolase-related" evidence="1">
    <location>
        <begin position="9"/>
        <end position="273"/>
    </location>
</feature>
<reference evidence="2 3" key="1">
    <citation type="submission" date="2014-03" db="EMBL/GenBank/DDBJ databases">
        <title>The genomes of two eusocial bee gut symbionts.</title>
        <authorList>
            <person name="Kwong W.K."/>
            <person name="Engel P."/>
            <person name="Koch H."/>
            <person name="Moran N.A."/>
        </authorList>
    </citation>
    <scope>NUCLEOTIDE SEQUENCE [LARGE SCALE GENOMIC DNA]</scope>
    <source>
        <strain evidence="3">wkB29</strain>
    </source>
</reference>
<dbReference type="eggNOG" id="COG3618">
    <property type="taxonomic scope" value="Bacteria"/>
</dbReference>
<dbReference type="InterPro" id="IPR052358">
    <property type="entry name" value="Aro_Compnd_Degr_Hydrolases"/>
</dbReference>
<proteinExistence type="predicted"/>
<evidence type="ECO:0000313" key="3">
    <source>
        <dbReference type="Proteomes" id="UP000027170"/>
    </source>
</evidence>
<keyword evidence="2" id="KW-0378">Hydrolase</keyword>
<dbReference type="Proteomes" id="UP000027170">
    <property type="component" value="Unassembled WGS sequence"/>
</dbReference>
<gene>
    <name evidence="2" type="ORF">SALWKB29_1519</name>
</gene>
<organism evidence="2 3">
    <name type="scientific">Snodgrassella communis</name>
    <dbReference type="NCBI Taxonomy" id="2946699"/>
    <lineage>
        <taxon>Bacteria</taxon>
        <taxon>Pseudomonadati</taxon>
        <taxon>Pseudomonadota</taxon>
        <taxon>Betaproteobacteria</taxon>
        <taxon>Neisseriales</taxon>
        <taxon>Neisseriaceae</taxon>
        <taxon>Snodgrassella</taxon>
    </lineage>
</organism>
<keyword evidence="3" id="KW-1185">Reference proteome</keyword>
<dbReference type="EMBL" id="JFZV01000007">
    <property type="protein sequence ID" value="KDN14430.1"/>
    <property type="molecule type" value="Genomic_DNA"/>
</dbReference>
<accession>A0A066THT1</accession>
<dbReference type="Pfam" id="PF04909">
    <property type="entry name" value="Amidohydro_2"/>
    <property type="match status" value="1"/>
</dbReference>
<dbReference type="InterPro" id="IPR006680">
    <property type="entry name" value="Amidohydro-rel"/>
</dbReference>
<protein>
    <submittedName>
        <fullName evidence="2">Putative 2-pyrone-4,6-dicarboxylic acid hydrolase</fullName>
    </submittedName>
</protein>
<dbReference type="InterPro" id="IPR032466">
    <property type="entry name" value="Metal_Hydrolase"/>
</dbReference>
<dbReference type="OrthoDB" id="9787654at2"/>
<dbReference type="AlphaFoldDB" id="A0A066THT1"/>
<dbReference type="PANTHER" id="PTHR35563:SF2">
    <property type="entry name" value="BARREL METAL-DEPENDENT HYDROLASE, PUTATIVE (AFU_ORTHOLOGUE AFUA_1G16240)-RELATED"/>
    <property type="match status" value="1"/>
</dbReference>
<dbReference type="GO" id="GO:0016787">
    <property type="term" value="F:hydrolase activity"/>
    <property type="evidence" value="ECO:0007669"/>
    <property type="project" value="UniProtKB-KW"/>
</dbReference>
<dbReference type="PANTHER" id="PTHR35563">
    <property type="entry name" value="BARREL METAL-DEPENDENT HYDROLASE, PUTATIVE (AFU_ORTHOLOGUE AFUA_1G16240)-RELATED"/>
    <property type="match status" value="1"/>
</dbReference>